<keyword evidence="3" id="KW-0343">GTPase activation</keyword>
<feature type="region of interest" description="Disordered" evidence="12">
    <location>
        <begin position="1148"/>
        <end position="1237"/>
    </location>
</feature>
<evidence type="ECO:0000256" key="3">
    <source>
        <dbReference type="ARBA" id="ARBA00022468"/>
    </source>
</evidence>
<feature type="compositionally biased region" description="Basic and acidic residues" evidence="12">
    <location>
        <begin position="1567"/>
        <end position="1582"/>
    </location>
</feature>
<dbReference type="GO" id="GO:0005096">
    <property type="term" value="F:GTPase activator activity"/>
    <property type="evidence" value="ECO:0007669"/>
    <property type="project" value="UniProtKB-KW"/>
</dbReference>
<dbReference type="SUPFAM" id="SSF50729">
    <property type="entry name" value="PH domain-like"/>
    <property type="match status" value="1"/>
</dbReference>
<keyword evidence="6" id="KW-0809">Transit peptide</keyword>
<protein>
    <submittedName>
        <fullName evidence="16">Uncharacterized protein</fullName>
    </submittedName>
</protein>
<evidence type="ECO:0000256" key="5">
    <source>
        <dbReference type="ARBA" id="ARBA00022792"/>
    </source>
</evidence>
<feature type="compositionally biased region" description="Basic and acidic residues" evidence="12">
    <location>
        <begin position="1078"/>
        <end position="1089"/>
    </location>
</feature>
<name>A0A7H8R8A0_TALRU</name>
<dbReference type="SMART" id="SM00324">
    <property type="entry name" value="RhoGAP"/>
    <property type="match status" value="1"/>
</dbReference>
<comment type="function">
    <text evidence="10">Involved in the organization of the mitochondrial membranes and the global structure of the mitochondria. Also required for mitochondrial distribution and mobility as well as for the maintenance of mitochondrial DNA nucleoids structures.</text>
</comment>
<comment type="similarity">
    <text evidence="2">Belongs to the MDM31/MDM32 family.</text>
</comment>
<gene>
    <name evidence="16" type="ORF">TRUGW13939_09780</name>
</gene>
<evidence type="ECO:0000256" key="6">
    <source>
        <dbReference type="ARBA" id="ARBA00022946"/>
    </source>
</evidence>
<dbReference type="Pfam" id="PF00620">
    <property type="entry name" value="RhoGAP"/>
    <property type="match status" value="1"/>
</dbReference>
<keyword evidence="9 13" id="KW-0472">Membrane</keyword>
<feature type="region of interest" description="Disordered" evidence="12">
    <location>
        <begin position="1394"/>
        <end position="1413"/>
    </location>
</feature>
<proteinExistence type="inferred from homology"/>
<dbReference type="SMART" id="SM00233">
    <property type="entry name" value="PH"/>
    <property type="match status" value="1"/>
</dbReference>
<dbReference type="Gene3D" id="2.30.29.30">
    <property type="entry name" value="Pleckstrin-homology domain (PH domain)/Phosphotyrosine-binding domain (PTB)"/>
    <property type="match status" value="1"/>
</dbReference>
<dbReference type="PROSITE" id="PS50003">
    <property type="entry name" value="PH_DOMAIN"/>
    <property type="match status" value="1"/>
</dbReference>
<evidence type="ECO:0000256" key="8">
    <source>
        <dbReference type="ARBA" id="ARBA00023128"/>
    </source>
</evidence>
<keyword evidence="4 13" id="KW-0812">Transmembrane</keyword>
<evidence type="ECO:0000256" key="10">
    <source>
        <dbReference type="ARBA" id="ARBA00025191"/>
    </source>
</evidence>
<accession>A0A7H8R8A0</accession>
<dbReference type="GO" id="GO:0005743">
    <property type="term" value="C:mitochondrial inner membrane"/>
    <property type="evidence" value="ECO:0007669"/>
    <property type="project" value="UniProtKB-SubCell"/>
</dbReference>
<evidence type="ECO:0000259" key="14">
    <source>
        <dbReference type="PROSITE" id="PS50003"/>
    </source>
</evidence>
<feature type="compositionally biased region" description="Polar residues" evidence="12">
    <location>
        <begin position="2009"/>
        <end position="2023"/>
    </location>
</feature>
<dbReference type="Gene3D" id="1.10.555.10">
    <property type="entry name" value="Rho GTPase activation protein"/>
    <property type="match status" value="1"/>
</dbReference>
<dbReference type="KEGG" id="trg:TRUGW13939_09780"/>
<dbReference type="EMBL" id="CP055902">
    <property type="protein sequence ID" value="QKX62619.1"/>
    <property type="molecule type" value="Genomic_DNA"/>
</dbReference>
<evidence type="ECO:0000256" key="12">
    <source>
        <dbReference type="SAM" id="MobiDB-lite"/>
    </source>
</evidence>
<keyword evidence="17" id="KW-1185">Reference proteome</keyword>
<evidence type="ECO:0000259" key="15">
    <source>
        <dbReference type="PROSITE" id="PS50238"/>
    </source>
</evidence>
<evidence type="ECO:0000256" key="2">
    <source>
        <dbReference type="ARBA" id="ARBA00005687"/>
    </source>
</evidence>
<keyword evidence="8" id="KW-0496">Mitochondrion</keyword>
<sequence>MSLNIGQKLGVFGQSAGPIFSRGLRTQSYISPLSLLRPIPVAQSFSRRQYYGRSRPREQRRINSKLASGSLLVLTANSVAETGTTTCAVSNGNNVCARSLHYSSKQRTLETLARQLWRRTIHTQHDNNSGESPENNRPKGTDAPKEQLKTESKEHTLLNKNLRERLPHFHRPTKEELLAAATGFWSRLRVRFKWFSIRSVRPFNLDEIGTLFSWVILGHMLWIILGTTTFFSLLIFAINTVFAQETLARWVGNYLTKSSGVKVVFESAIVPKWKNGVITFKNVFVSRRPGHGEGHVSKGSSRTAAAAAAAAAALSDTKDSETDVQEEDTNYTQFDVSIDTVNVTLSFTKWFNGKGPLRDVEVRGIRGVVDRTHVHWEDTDPDPKSYRHEHNPGDFEIDSFKMEDLLVTIYQPNNFRPFSVSIFSCDLPQLRKQWLFYDFLSANMISGSYDNSLFTIHPRQTHNFTGTQLNDYGEDGAGSSPWKKQSRIRIDGLNIDHLNRGVEGPFSWIHEGGVDIVADIMLPADSNDGLAKVVSDFYDRVEATVTSHRYPSEVEQSHPPHLGLSLTTDENDKRFLVTDLRIHLTNVRAVVPLFNRDLSYINNALIRPIVAYINSRRTFIPVHCRLIKRLDDFDGSWTVFDSGLMDDLSAATYDAFARDVMDDQARKRRFKKVGFWSLQLAAQAIFLGMAGNIERIAAHLATLRYYCGSLALPSTGIPVPPATSTRLQYSTCCRKRAAHKSLFCSWVFESFFSESANPFRDQLRFGQYSSRCEAEHGVRMNEANTNGGRHRMAAESIDATASNASPSDSPTQSPPSVLNKAGVRNLPRTSSIDSAISSISSVSHSQKSALDSNSLTSADITNLITTAGSAEAVILHLLKERHHAVARNEQLWRLLEKQRALVLGLNKDLERAVKDRENYRKRLKELQSQPPPLAVNKAIESLPLKDSPPLEQNPKSTSSGSPLSDKNLAPSTYSPYRPREDPKSLVSANIPVQANQLLTERSRNNPAQANPMTAPTAELPKLPPPNRKPPPAPLNLNQIHRRSSPIDPNAPPLDSGSDYDDSDRGRRRTREEDDEDREAAVVREQETRSRSTKQKATVVEPTSFPTTPKGIPSSPRIIAPSGPYNGNGQFAGTDSLAAIINSNISDHDRAGMPISTPGLPLSPRPGDRPLGSPLPRQPRDGSAVIVSPPMSPRAVVTGLPQSPRATKMPTQKPPHQFDGNPRSLPSIDSTVRSDGRGSPYSLNRSIYQGLVSDDYPGLLLPPNALPSIEVRVASSRLRPSRTSYMGGRPSDEEQVFILSIYSRSSRSELWRVEKAIQALPQIDYQVRQGCEFTGRLPDRSIFSGHSPAKVDARRDALNQYFETLLDTPMTESAALVICRFLSSDAIEPRDDETNLLRANGKGTPELVRGPNGKLRKEGYLTKRGKNFGGWKSRYFVLHGPEFKYFESPSGAHLGTIKLHNAQIGKQSQGGQNQSPSRGEDDSDNHYRHAFLILEPKKKDSSALVRHVLCAESDDDRDLWVDALLQYVDDLSSDEEKAPSTPPVKQPQKIVKNPSVTNPKTQNLQNNNRKDSVKGSDSPDPRPLESLQSFSFDDAVAADPPVFGTTYEKDGAKTSPALGDSANAENQFLGAPGPKVISGPTNGAVIQDVGAWGNKPATSTKEKKRSIWGFRARSASDIAAAEAAASQNSGSPSDRRDIVRPVFGMPLAEAVLSCPPRNVQDTDLPAVAYRCIEYLQAKGAASEEGIFRLSGSNVVIKALKERFNTEGDVDFLTDETYYDVHAVASLFKQYLRELPTTVLTLELQYDFRRVPELEDKEQKIAALNVLVHMLPKPNLALISALSQFLIQIVDNADVNKMTLRNVGIVFAPTLNMPAPVFSLFLTEYDSIFGDLADHIKTAGLQFNPPILPEDVRSPRHQVFPTTAGYNQAPAPTPAYNQTSFFMPDDADAPVSHDSIKANYDTGFVPIQSYDKPRPRQQDNPPRTTRMLDPNENSRAAKAQRRESSMLFMDMSQQRKSSISQYGDE</sequence>
<dbReference type="InterPro" id="IPR000198">
    <property type="entry name" value="RhoGAP_dom"/>
</dbReference>
<feature type="compositionally biased region" description="Polar residues" evidence="12">
    <location>
        <begin position="953"/>
        <end position="974"/>
    </location>
</feature>
<evidence type="ECO:0000256" key="9">
    <source>
        <dbReference type="ARBA" id="ARBA00023136"/>
    </source>
</evidence>
<evidence type="ECO:0000256" key="13">
    <source>
        <dbReference type="SAM" id="Phobius"/>
    </source>
</evidence>
<dbReference type="Proteomes" id="UP000509510">
    <property type="component" value="Chromosome V"/>
</dbReference>
<keyword evidence="7 13" id="KW-1133">Transmembrane helix</keyword>
<organism evidence="16 17">
    <name type="scientific">Talaromyces rugulosus</name>
    <name type="common">Penicillium rugulosum</name>
    <dbReference type="NCBI Taxonomy" id="121627"/>
    <lineage>
        <taxon>Eukaryota</taxon>
        <taxon>Fungi</taxon>
        <taxon>Dikarya</taxon>
        <taxon>Ascomycota</taxon>
        <taxon>Pezizomycotina</taxon>
        <taxon>Eurotiomycetes</taxon>
        <taxon>Eurotiomycetidae</taxon>
        <taxon>Eurotiales</taxon>
        <taxon>Trichocomaceae</taxon>
        <taxon>Talaromyces</taxon>
        <taxon>Talaromyces sect. Islandici</taxon>
    </lineage>
</organism>
<feature type="region of interest" description="Disordered" evidence="12">
    <location>
        <begin position="799"/>
        <end position="824"/>
    </location>
</feature>
<dbReference type="CDD" id="cd13277">
    <property type="entry name" value="PH_Bem3"/>
    <property type="match status" value="1"/>
</dbReference>
<dbReference type="GO" id="GO:0007005">
    <property type="term" value="P:mitochondrion organization"/>
    <property type="evidence" value="ECO:0007669"/>
    <property type="project" value="InterPro"/>
</dbReference>
<evidence type="ECO:0000313" key="16">
    <source>
        <dbReference type="EMBL" id="QKX62619.1"/>
    </source>
</evidence>
<dbReference type="Pfam" id="PF00169">
    <property type="entry name" value="PH"/>
    <property type="match status" value="1"/>
</dbReference>
<feature type="domain" description="PH" evidence="14">
    <location>
        <begin position="1413"/>
        <end position="1528"/>
    </location>
</feature>
<evidence type="ECO:0000256" key="4">
    <source>
        <dbReference type="ARBA" id="ARBA00022692"/>
    </source>
</evidence>
<comment type="subcellular location">
    <subcellularLocation>
        <location evidence="1">Mitochondrion inner membrane</location>
    </subcellularLocation>
</comment>
<feature type="region of interest" description="Disordered" evidence="12">
    <location>
        <begin position="998"/>
        <end position="1114"/>
    </location>
</feature>
<dbReference type="RefSeq" id="XP_035348793.1">
    <property type="nucleotide sequence ID" value="XM_035492900.1"/>
</dbReference>
<dbReference type="InterPro" id="IPR001849">
    <property type="entry name" value="PH_domain"/>
</dbReference>
<feature type="region of interest" description="Disordered" evidence="12">
    <location>
        <begin position="1600"/>
        <end position="1619"/>
    </location>
</feature>
<dbReference type="PANTHER" id="PTHR31068:SF0">
    <property type="entry name" value="MITOCHONDRIAL DISTRIBUTION AND MORPHOLOGY PROTEIN 31"/>
    <property type="match status" value="1"/>
</dbReference>
<feature type="coiled-coil region" evidence="11">
    <location>
        <begin position="902"/>
        <end position="929"/>
    </location>
</feature>
<feature type="compositionally biased region" description="Low complexity" evidence="12">
    <location>
        <begin position="805"/>
        <end position="816"/>
    </location>
</feature>
<dbReference type="InterPro" id="IPR008936">
    <property type="entry name" value="Rho_GTPase_activation_prot"/>
</dbReference>
<dbReference type="GO" id="GO:0007165">
    <property type="term" value="P:signal transduction"/>
    <property type="evidence" value="ECO:0007669"/>
    <property type="project" value="InterPro"/>
</dbReference>
<reference evidence="17" key="1">
    <citation type="submission" date="2020-06" db="EMBL/GenBank/DDBJ databases">
        <title>A chromosome-scale genome assembly of Talaromyces rugulosus W13939.</title>
        <authorList>
            <person name="Wang B."/>
            <person name="Guo L."/>
            <person name="Ye K."/>
            <person name="Wang L."/>
        </authorList>
    </citation>
    <scope>NUCLEOTIDE SEQUENCE [LARGE SCALE GENOMIC DNA]</scope>
    <source>
        <strain evidence="17">W13939</strain>
    </source>
</reference>
<evidence type="ECO:0000313" key="17">
    <source>
        <dbReference type="Proteomes" id="UP000509510"/>
    </source>
</evidence>
<feature type="region of interest" description="Disordered" evidence="12">
    <location>
        <begin position="1463"/>
        <end position="1483"/>
    </location>
</feature>
<feature type="region of interest" description="Disordered" evidence="12">
    <location>
        <begin position="121"/>
        <end position="152"/>
    </location>
</feature>
<feature type="domain" description="Rho-GAP" evidence="15">
    <location>
        <begin position="1704"/>
        <end position="1898"/>
    </location>
</feature>
<dbReference type="FunFam" id="2.30.29.30:FF:000452">
    <property type="entry name" value="Rho GTPase activator (Bem3)"/>
    <property type="match status" value="1"/>
</dbReference>
<feature type="compositionally biased region" description="Polar residues" evidence="12">
    <location>
        <begin position="1463"/>
        <end position="1476"/>
    </location>
</feature>
<feature type="compositionally biased region" description="Pro residues" evidence="12">
    <location>
        <begin position="1021"/>
        <end position="1033"/>
    </location>
</feature>
<keyword evidence="5" id="KW-0999">Mitochondrion inner membrane</keyword>
<dbReference type="GeneID" id="55997263"/>
<dbReference type="OrthoDB" id="185175at2759"/>
<keyword evidence="11" id="KW-0175">Coiled coil</keyword>
<feature type="compositionally biased region" description="Polar residues" evidence="12">
    <location>
        <begin position="1553"/>
        <end position="1566"/>
    </location>
</feature>
<feature type="region of interest" description="Disordered" evidence="12">
    <location>
        <begin position="942"/>
        <end position="986"/>
    </location>
</feature>
<dbReference type="PANTHER" id="PTHR31068">
    <property type="entry name" value="MITOCHONDRIAL DISTRIBUTION AND MORPHOLOGY PROTEIN 31"/>
    <property type="match status" value="1"/>
</dbReference>
<evidence type="ECO:0000256" key="11">
    <source>
        <dbReference type="SAM" id="Coils"/>
    </source>
</evidence>
<dbReference type="PROSITE" id="PS50238">
    <property type="entry name" value="RHOGAP"/>
    <property type="match status" value="1"/>
</dbReference>
<dbReference type="SUPFAM" id="SSF48350">
    <property type="entry name" value="GTPase activation domain, GAP"/>
    <property type="match status" value="1"/>
</dbReference>
<dbReference type="Pfam" id="PF08118">
    <property type="entry name" value="MDM31_MDM32"/>
    <property type="match status" value="1"/>
</dbReference>
<evidence type="ECO:0000256" key="1">
    <source>
        <dbReference type="ARBA" id="ARBA00004273"/>
    </source>
</evidence>
<feature type="transmembrane region" description="Helical" evidence="13">
    <location>
        <begin position="211"/>
        <end position="238"/>
    </location>
</feature>
<dbReference type="InterPro" id="IPR012571">
    <property type="entry name" value="Mdm31/Mdm32"/>
</dbReference>
<feature type="region of interest" description="Disordered" evidence="12">
    <location>
        <begin position="1961"/>
        <end position="2023"/>
    </location>
</feature>
<evidence type="ECO:0000256" key="7">
    <source>
        <dbReference type="ARBA" id="ARBA00022989"/>
    </source>
</evidence>
<dbReference type="GO" id="GO:0000001">
    <property type="term" value="P:mitochondrion inheritance"/>
    <property type="evidence" value="ECO:0007669"/>
    <property type="project" value="InterPro"/>
</dbReference>
<feature type="compositionally biased region" description="Basic and acidic residues" evidence="12">
    <location>
        <begin position="134"/>
        <end position="152"/>
    </location>
</feature>
<feature type="region of interest" description="Disordered" evidence="12">
    <location>
        <begin position="1531"/>
        <end position="1590"/>
    </location>
</feature>
<feature type="compositionally biased region" description="Polar residues" evidence="12">
    <location>
        <begin position="998"/>
        <end position="1013"/>
    </location>
</feature>
<dbReference type="InterPro" id="IPR011993">
    <property type="entry name" value="PH-like_dom_sf"/>
</dbReference>